<dbReference type="GO" id="GO:0016887">
    <property type="term" value="F:ATP hydrolysis activity"/>
    <property type="evidence" value="ECO:0007669"/>
    <property type="project" value="InterPro"/>
</dbReference>
<dbReference type="InterPro" id="IPR050334">
    <property type="entry name" value="Molybdenum_import_ModC"/>
</dbReference>
<dbReference type="Gene3D" id="2.40.50.100">
    <property type="match status" value="1"/>
</dbReference>
<keyword evidence="5" id="KW-0997">Cell inner membrane</keyword>
<feature type="domain" description="Mop" evidence="12">
    <location>
        <begin position="291"/>
        <end position="357"/>
    </location>
</feature>
<keyword evidence="2" id="KW-0813">Transport</keyword>
<dbReference type="InterPro" id="IPR005116">
    <property type="entry name" value="Transp-assoc_OB_typ1"/>
</dbReference>
<name>A0A7X5F4G5_9HYPH</name>
<evidence type="ECO:0000256" key="2">
    <source>
        <dbReference type="ARBA" id="ARBA00022448"/>
    </source>
</evidence>
<dbReference type="Gene3D" id="3.40.50.300">
    <property type="entry name" value="P-loop containing nucleotide triphosphate hydrolases"/>
    <property type="match status" value="1"/>
</dbReference>
<keyword evidence="6" id="KW-0547">Nucleotide-binding</keyword>
<proteinExistence type="inferred from homology"/>
<comment type="similarity">
    <text evidence="1">Belongs to the ABC transporter superfamily.</text>
</comment>
<evidence type="ECO:0000256" key="5">
    <source>
        <dbReference type="ARBA" id="ARBA00022519"/>
    </source>
</evidence>
<dbReference type="InterPro" id="IPR003593">
    <property type="entry name" value="AAA+_ATPase"/>
</dbReference>
<accession>A0A7X5F4G5</accession>
<dbReference type="GO" id="GO:0015098">
    <property type="term" value="F:molybdate ion transmembrane transporter activity"/>
    <property type="evidence" value="ECO:0007669"/>
    <property type="project" value="InterPro"/>
</dbReference>
<dbReference type="PROSITE" id="PS50893">
    <property type="entry name" value="ABC_TRANSPORTER_2"/>
    <property type="match status" value="1"/>
</dbReference>
<dbReference type="PANTHER" id="PTHR43514">
    <property type="entry name" value="ABC TRANSPORTER I FAMILY MEMBER 10"/>
    <property type="match status" value="1"/>
</dbReference>
<evidence type="ECO:0000256" key="3">
    <source>
        <dbReference type="ARBA" id="ARBA00022475"/>
    </source>
</evidence>
<evidence type="ECO:0000256" key="10">
    <source>
        <dbReference type="PROSITE-ProRule" id="PRU01213"/>
    </source>
</evidence>
<dbReference type="InterPro" id="IPR003439">
    <property type="entry name" value="ABC_transporter-like_ATP-bd"/>
</dbReference>
<evidence type="ECO:0000313" key="14">
    <source>
        <dbReference type="Proteomes" id="UP000586722"/>
    </source>
</evidence>
<keyword evidence="8" id="KW-1278">Translocase</keyword>
<keyword evidence="4 10" id="KW-0500">Molybdenum</keyword>
<sequence length="378" mass="38859">MTLDVRLTHRFPGFTLDVAFAGSDGVTALFGRSGSGKTSVVQAVAGLLRPEAGRILLAGAPLLDTARQVEVPVHRRRIGYVFQEGRLFPHLTVRQNLLYGHWFTGGGAATGLARVVDLLGIGALLDRAPADLSGGEKQRVAIGRALLARPRLLLMDEPLAALDEARKAEILPYLDQLARDSAVPILYVSHSLAEVLRLASHVVVLEAGRVLRAGPAAMVLSDPGAAGSLGPAGAGALLEGVVRTHTADGLTEVGIPAGSLLLPHVPAAAGAPVRLRVSAEDVILSRTAPVGLSALNILPAEVLALEPAGPGRVLVQVRLGPDRLLAALTERSALALGLVPGEPCHVVLKSVALAASGDASVWIPAAPDLSPSPGRGGA</sequence>
<evidence type="ECO:0000256" key="4">
    <source>
        <dbReference type="ARBA" id="ARBA00022505"/>
    </source>
</evidence>
<dbReference type="SMART" id="SM00382">
    <property type="entry name" value="AAA"/>
    <property type="match status" value="1"/>
</dbReference>
<dbReference type="RefSeq" id="WP_161709224.1">
    <property type="nucleotide sequence ID" value="NZ_JAABLQ010000002.1"/>
</dbReference>
<dbReference type="GO" id="GO:0016020">
    <property type="term" value="C:membrane"/>
    <property type="evidence" value="ECO:0007669"/>
    <property type="project" value="InterPro"/>
</dbReference>
<reference evidence="14" key="1">
    <citation type="submission" date="2020-01" db="EMBL/GenBank/DDBJ databases">
        <authorList>
            <person name="Fang Y."/>
            <person name="Sun R."/>
            <person name="Nie L."/>
            <person name="He J."/>
            <person name="Hao L."/>
            <person name="Wang L."/>
            <person name="Su S."/>
            <person name="Lv E."/>
            <person name="Zhang Z."/>
            <person name="Xie R."/>
            <person name="Liu H."/>
        </authorList>
    </citation>
    <scope>NUCLEOTIDE SEQUENCE [LARGE SCALE GENOMIC DNA]</scope>
    <source>
        <strain evidence="14">XCT-53</strain>
    </source>
</reference>
<dbReference type="Pfam" id="PF00005">
    <property type="entry name" value="ABC_tran"/>
    <property type="match status" value="1"/>
</dbReference>
<evidence type="ECO:0000256" key="1">
    <source>
        <dbReference type="ARBA" id="ARBA00005417"/>
    </source>
</evidence>
<keyword evidence="14" id="KW-1185">Reference proteome</keyword>
<dbReference type="InterPro" id="IPR008995">
    <property type="entry name" value="Mo/tungstate-bd_C_term_dom"/>
</dbReference>
<organism evidence="13 14">
    <name type="scientific">Pannonibacter tanglangensis</name>
    <dbReference type="NCBI Taxonomy" id="2750084"/>
    <lineage>
        <taxon>Bacteria</taxon>
        <taxon>Pseudomonadati</taxon>
        <taxon>Pseudomonadota</taxon>
        <taxon>Alphaproteobacteria</taxon>
        <taxon>Hyphomicrobiales</taxon>
        <taxon>Stappiaceae</taxon>
        <taxon>Pannonibacter</taxon>
    </lineage>
</organism>
<feature type="domain" description="ABC transporter" evidence="11">
    <location>
        <begin position="2"/>
        <end position="232"/>
    </location>
</feature>
<dbReference type="NCBIfam" id="TIGR02142">
    <property type="entry name" value="modC_ABC"/>
    <property type="match status" value="1"/>
</dbReference>
<evidence type="ECO:0000259" key="11">
    <source>
        <dbReference type="PROSITE" id="PS50893"/>
    </source>
</evidence>
<dbReference type="InterPro" id="IPR011868">
    <property type="entry name" value="ModC_ABC_ATP-bd"/>
</dbReference>
<evidence type="ECO:0000256" key="9">
    <source>
        <dbReference type="ARBA" id="ARBA00023136"/>
    </source>
</evidence>
<dbReference type="Pfam" id="PF03459">
    <property type="entry name" value="TOBE"/>
    <property type="match status" value="1"/>
</dbReference>
<gene>
    <name evidence="13" type="primary">modC</name>
    <name evidence="13" type="ORF">GWI72_15055</name>
</gene>
<keyword evidence="9" id="KW-0472">Membrane</keyword>
<dbReference type="InterPro" id="IPR017871">
    <property type="entry name" value="ABC_transporter-like_CS"/>
</dbReference>
<dbReference type="InterPro" id="IPR004606">
    <property type="entry name" value="Mop_domain"/>
</dbReference>
<comment type="caution">
    <text evidence="13">The sequence shown here is derived from an EMBL/GenBank/DDBJ whole genome shotgun (WGS) entry which is preliminary data.</text>
</comment>
<evidence type="ECO:0000256" key="7">
    <source>
        <dbReference type="ARBA" id="ARBA00022840"/>
    </source>
</evidence>
<dbReference type="EMBL" id="JAABLQ010000002">
    <property type="protein sequence ID" value="NBN79593.1"/>
    <property type="molecule type" value="Genomic_DNA"/>
</dbReference>
<evidence type="ECO:0000313" key="13">
    <source>
        <dbReference type="EMBL" id="NBN79593.1"/>
    </source>
</evidence>
<dbReference type="AlphaFoldDB" id="A0A7X5F4G5"/>
<protein>
    <submittedName>
        <fullName evidence="13">Molybdenum ABC transporter ATP-binding protein</fullName>
    </submittedName>
</protein>
<evidence type="ECO:0000259" key="12">
    <source>
        <dbReference type="PROSITE" id="PS51866"/>
    </source>
</evidence>
<keyword evidence="3" id="KW-1003">Cell membrane</keyword>
<dbReference type="SUPFAM" id="SSF52540">
    <property type="entry name" value="P-loop containing nucleoside triphosphate hydrolases"/>
    <property type="match status" value="1"/>
</dbReference>
<dbReference type="PROSITE" id="PS51866">
    <property type="entry name" value="MOP"/>
    <property type="match status" value="1"/>
</dbReference>
<evidence type="ECO:0000256" key="6">
    <source>
        <dbReference type="ARBA" id="ARBA00022741"/>
    </source>
</evidence>
<evidence type="ECO:0000256" key="8">
    <source>
        <dbReference type="ARBA" id="ARBA00022967"/>
    </source>
</evidence>
<dbReference type="GO" id="GO:0140359">
    <property type="term" value="F:ABC-type transporter activity"/>
    <property type="evidence" value="ECO:0007669"/>
    <property type="project" value="InterPro"/>
</dbReference>
<dbReference type="InterPro" id="IPR027417">
    <property type="entry name" value="P-loop_NTPase"/>
</dbReference>
<keyword evidence="7 13" id="KW-0067">ATP-binding</keyword>
<dbReference type="Proteomes" id="UP000586722">
    <property type="component" value="Unassembled WGS sequence"/>
</dbReference>
<dbReference type="GO" id="GO:0005524">
    <property type="term" value="F:ATP binding"/>
    <property type="evidence" value="ECO:0007669"/>
    <property type="project" value="UniProtKB-KW"/>
</dbReference>
<dbReference type="SUPFAM" id="SSF50331">
    <property type="entry name" value="MOP-like"/>
    <property type="match status" value="1"/>
</dbReference>
<dbReference type="PANTHER" id="PTHR43514:SF4">
    <property type="entry name" value="ABC TRANSPORTER I FAMILY MEMBER 10"/>
    <property type="match status" value="1"/>
</dbReference>
<dbReference type="PROSITE" id="PS00211">
    <property type="entry name" value="ABC_TRANSPORTER_1"/>
    <property type="match status" value="1"/>
</dbReference>